<gene>
    <name evidence="15" type="ORF">MCOR_22349</name>
</gene>
<evidence type="ECO:0000256" key="10">
    <source>
        <dbReference type="ARBA" id="ARBA00023157"/>
    </source>
</evidence>
<evidence type="ECO:0000256" key="5">
    <source>
        <dbReference type="ARBA" id="ARBA00022692"/>
    </source>
</evidence>
<evidence type="ECO:0000256" key="4">
    <source>
        <dbReference type="ARBA" id="ARBA00022475"/>
    </source>
</evidence>
<dbReference type="SMART" id="SM00209">
    <property type="entry name" value="TSP1"/>
    <property type="match status" value="4"/>
</dbReference>
<organism evidence="15 16">
    <name type="scientific">Mytilus coruscus</name>
    <name type="common">Sea mussel</name>
    <dbReference type="NCBI Taxonomy" id="42192"/>
    <lineage>
        <taxon>Eukaryota</taxon>
        <taxon>Metazoa</taxon>
        <taxon>Spiralia</taxon>
        <taxon>Lophotrochozoa</taxon>
        <taxon>Mollusca</taxon>
        <taxon>Bivalvia</taxon>
        <taxon>Autobranchia</taxon>
        <taxon>Pteriomorphia</taxon>
        <taxon>Mytilida</taxon>
        <taxon>Mytiloidea</taxon>
        <taxon>Mytilidae</taxon>
        <taxon>Mytilinae</taxon>
        <taxon>Mytilus</taxon>
    </lineage>
</organism>
<dbReference type="PROSITE" id="PS50092">
    <property type="entry name" value="TSP1"/>
    <property type="match status" value="4"/>
</dbReference>
<dbReference type="Gene3D" id="2.20.100.10">
    <property type="entry name" value="Thrombospondin type-1 (TSP1) repeat"/>
    <property type="match status" value="4"/>
</dbReference>
<keyword evidence="6" id="KW-0677">Repeat</keyword>
<evidence type="ECO:0000313" key="15">
    <source>
        <dbReference type="EMBL" id="CAC5386964.1"/>
    </source>
</evidence>
<evidence type="ECO:0000256" key="6">
    <source>
        <dbReference type="ARBA" id="ARBA00022737"/>
    </source>
</evidence>
<dbReference type="InterPro" id="IPR019316">
    <property type="entry name" value="G8_domain"/>
</dbReference>
<dbReference type="Proteomes" id="UP000507470">
    <property type="component" value="Unassembled WGS sequence"/>
</dbReference>
<dbReference type="EC" id="3.2.1.35" evidence="15"/>
<dbReference type="PANTHER" id="PTHR15535:SF17">
    <property type="entry name" value="TRANSMEMBRANE PROTEIN"/>
    <property type="match status" value="1"/>
</dbReference>
<evidence type="ECO:0000256" key="1">
    <source>
        <dbReference type="ARBA" id="ARBA00004167"/>
    </source>
</evidence>
<keyword evidence="9" id="KW-0472">Membrane</keyword>
<dbReference type="SMART" id="SM00710">
    <property type="entry name" value="PbH1"/>
    <property type="match status" value="8"/>
</dbReference>
<dbReference type="InterPro" id="IPR055401">
    <property type="entry name" value="CEMIP_beta-hel_dom"/>
</dbReference>
<feature type="domain" description="G8" evidence="14">
    <location>
        <begin position="39"/>
        <end position="161"/>
    </location>
</feature>
<dbReference type="EMBL" id="CACVKT020003954">
    <property type="protein sequence ID" value="CAC5386964.1"/>
    <property type="molecule type" value="Genomic_DNA"/>
</dbReference>
<evidence type="ECO:0000256" key="11">
    <source>
        <dbReference type="ARBA" id="ARBA00023180"/>
    </source>
</evidence>
<dbReference type="GO" id="GO:0004415">
    <property type="term" value="F:hyalurononglucosaminidase activity"/>
    <property type="evidence" value="ECO:0007669"/>
    <property type="project" value="UniProtKB-EC"/>
</dbReference>
<proteinExistence type="inferred from homology"/>
<feature type="domain" description="G8" evidence="14">
    <location>
        <begin position="1240"/>
        <end position="1362"/>
    </location>
</feature>
<dbReference type="PANTHER" id="PTHR15535">
    <property type="entry name" value="TRANSMEMBRANE PROTEIN 2-RELATED"/>
    <property type="match status" value="1"/>
</dbReference>
<comment type="similarity">
    <text evidence="3">Belongs to the CEMIP family.</text>
</comment>
<dbReference type="FunFam" id="2.20.100.10:FF:000007">
    <property type="entry name" value="Thrombospondin 1"/>
    <property type="match status" value="1"/>
</dbReference>
<dbReference type="Pfam" id="PF15711">
    <property type="entry name" value="ILEI"/>
    <property type="match status" value="2"/>
</dbReference>
<keyword evidence="4" id="KW-1003">Cell membrane</keyword>
<evidence type="ECO:0000256" key="13">
    <source>
        <dbReference type="SAM" id="SignalP"/>
    </source>
</evidence>
<dbReference type="GO" id="GO:0005886">
    <property type="term" value="C:plasma membrane"/>
    <property type="evidence" value="ECO:0007669"/>
    <property type="project" value="UniProtKB-SubCell"/>
</dbReference>
<dbReference type="SUPFAM" id="SSF51126">
    <property type="entry name" value="Pectin lyase-like"/>
    <property type="match status" value="2"/>
</dbReference>
<feature type="chain" id="PRO_5027030202" evidence="13">
    <location>
        <begin position="24"/>
        <end position="2428"/>
    </location>
</feature>
<feature type="signal peptide" evidence="13">
    <location>
        <begin position="1"/>
        <end position="23"/>
    </location>
</feature>
<name>A0A6J8BVN5_MYTCO</name>
<keyword evidence="10" id="KW-1015">Disulfide bond</keyword>
<evidence type="ECO:0000256" key="3">
    <source>
        <dbReference type="ARBA" id="ARBA00007586"/>
    </source>
</evidence>
<evidence type="ECO:0000256" key="8">
    <source>
        <dbReference type="ARBA" id="ARBA00022989"/>
    </source>
</evidence>
<dbReference type="InterPro" id="IPR052252">
    <property type="entry name" value="CEMIP/CEMIP2"/>
</dbReference>
<dbReference type="Gene3D" id="2.160.20.10">
    <property type="entry name" value="Single-stranded right-handed beta-helix, Pectin lyase-like"/>
    <property type="match status" value="2"/>
</dbReference>
<evidence type="ECO:0000259" key="14">
    <source>
        <dbReference type="PROSITE" id="PS51484"/>
    </source>
</evidence>
<keyword evidence="11" id="KW-0325">Glycoprotein</keyword>
<accession>A0A6J8BVN5</accession>
<evidence type="ECO:0000256" key="9">
    <source>
        <dbReference type="ARBA" id="ARBA00023136"/>
    </source>
</evidence>
<dbReference type="Pfam" id="PF00090">
    <property type="entry name" value="TSP_1"/>
    <property type="match status" value="4"/>
</dbReference>
<keyword evidence="16" id="KW-1185">Reference proteome</keyword>
<dbReference type="FunFam" id="2.20.100.10:FF:000001">
    <property type="entry name" value="semaphorin-5A isoform X1"/>
    <property type="match status" value="1"/>
</dbReference>
<dbReference type="Pfam" id="PF10162">
    <property type="entry name" value="G8"/>
    <property type="match status" value="2"/>
</dbReference>
<dbReference type="Pfam" id="PF24606">
    <property type="entry name" value="CEMIP_beta-hel"/>
    <property type="match status" value="2"/>
</dbReference>
<evidence type="ECO:0000313" key="16">
    <source>
        <dbReference type="Proteomes" id="UP000507470"/>
    </source>
</evidence>
<keyword evidence="5" id="KW-0812">Transmembrane</keyword>
<keyword evidence="8" id="KW-1133">Transmembrane helix</keyword>
<evidence type="ECO:0000256" key="7">
    <source>
        <dbReference type="ARBA" id="ARBA00022801"/>
    </source>
</evidence>
<reference evidence="15 16" key="1">
    <citation type="submission" date="2020-06" db="EMBL/GenBank/DDBJ databases">
        <authorList>
            <person name="Li R."/>
            <person name="Bekaert M."/>
        </authorList>
    </citation>
    <scope>NUCLEOTIDE SEQUENCE [LARGE SCALE GENOMIC DNA]</scope>
    <source>
        <strain evidence="16">wild</strain>
    </source>
</reference>
<dbReference type="InterPro" id="IPR039477">
    <property type="entry name" value="ILEI/PANDER_dom"/>
</dbReference>
<keyword evidence="13" id="KW-0732">Signal</keyword>
<dbReference type="SMART" id="SM01225">
    <property type="entry name" value="G8"/>
    <property type="match status" value="2"/>
</dbReference>
<dbReference type="InterPro" id="IPR036383">
    <property type="entry name" value="TSP1_rpt_sf"/>
</dbReference>
<dbReference type="InterPro" id="IPR011050">
    <property type="entry name" value="Pectin_lyase_fold/virulence"/>
</dbReference>
<evidence type="ECO:0000256" key="12">
    <source>
        <dbReference type="ARBA" id="ARBA00023295"/>
    </source>
</evidence>
<keyword evidence="7 15" id="KW-0378">Hydrolase</keyword>
<dbReference type="SUPFAM" id="SSF82895">
    <property type="entry name" value="TSP-1 type 1 repeat"/>
    <property type="match status" value="4"/>
</dbReference>
<comment type="subcellular location">
    <subcellularLocation>
        <location evidence="2">Cell membrane</location>
    </subcellularLocation>
    <subcellularLocation>
        <location evidence="1">Membrane</location>
        <topology evidence="1">Single-pass membrane protein</topology>
    </subcellularLocation>
</comment>
<evidence type="ECO:0000256" key="2">
    <source>
        <dbReference type="ARBA" id="ARBA00004236"/>
    </source>
</evidence>
<dbReference type="OrthoDB" id="190675at2759"/>
<dbReference type="InterPro" id="IPR012334">
    <property type="entry name" value="Pectin_lyas_fold"/>
</dbReference>
<dbReference type="InterPro" id="IPR000884">
    <property type="entry name" value="TSP1_rpt"/>
</dbReference>
<sequence>MESLTVLYIYFAAILDILRLTASKCPDANPKLRLWSDSETWTKNGLPVPFQNGTVTIKSGMNVKLDVDVDVTSIAIETNSRLVWDSSRDSVVRTYFIYIRGTMEIGSENCKFKKKAQIILKGIRGENPGIPQCGEKFICVDQGGTLELHGRDKLSWTKLTKTVTKLSVGDGLYFKHQESENMKHDWREGLRVYEMDPSSPKVYKEDVFYLSGEMSWWTDKGFKEIGPFINSIQDGHVVCVALLRKLVGSSDLSRVYTLLESIGAKRIRDVVSDNAYALIAIKGKPDSAIERLDNSAKEVRVAIVSMDFKDANQQIQVISRVKPGSPGETDVDFIIYEYDRTYPIIDLVDNVHSWQPGDKVLLTSTDFDMDQAEEGIVQFCQNCNQKQIGISLAPRYTHWSKLENNIDMRGEVALLTRNIKVIGEMDNNCPTANKNCKDYPYDTFGGQIQILRNFKNVHIEGVELENVGQATEIGNYPLHFHMCHDTDNGNYPNPPYLKKNSIHRAFARCITIHGSHGITVEDNVCYDTLGHSIFLEDGGEKRTVIDGNLVACTRKGKLIASDSTPASFWITNPLTVIRNNVAAGSVEDGFWIIFPDEPTGDSESLGFMKKYEAKHTKITEISNNVAHSNLVTGFFMDGSIEHNDLKVYGVNGYYPRTIPTDPKNKYAEDDPVYINKMTCWKNRIQNSWIRGGFIVLKHYSSADSCRGLIFARSSKQEQFIESSVMVGETDNIGEPTKTWNNTLNRPLAYPRSLAVPWDAQFPIIGLIFYDGPVYADKIWFNDFKSTKNYTSAAIGFRRKNQFSSSPASAMTDILFGFSDPLEGNRVYDGNTTVHGFGNLDGDKGATFRDEDGSVTLYTSSKQVVKPGRFYTTSECTYRRNWNMAVCPHKYGKLDVDIDRNSPDRGQTVAIMVRDDEPDFPETLSDDYTADFMTILGGSHSYTLHWTKQIPRFFIIRGYGIEKHNHVRLGICLPTDATFKLYTWSPLWRPETKLWTQVSSLKELDNDTLGDRYFWDKSIGMLFVKFISYRTRSRSCTTDCEGECPVLQVTVLSGDRANGNCRHRTYVNPGTYRKSSGGKMKTDEREMTATSKAPPVDWGAGSQLPFSSRQITDGGFSDWSDYMECSVTCAGGTKSMYRYCNNPSPTNGGADCTGPPVVTITCNDKPCPIDGGFADWTSWSTCLVTSGCQGYRERQRSCDKPLPQYGGKYCSGSIKEEEACIVTATSCPDDDVTLKPWSVSTTWTDQGLLVPTTNSDVTIKDGMNVKLDVDLDVNTITIESNGRLVWDSGKNTVIRTRYILIQGKMEIGSEDCKFNAKTEIILKGIRNEIPDVGHCGQKFVCVTQGGTLELHGKDKLSWTKLDKTLNPLKVGDGIFFQHQKTSGTDKDWFSGLRVTEFDASSKHVIKTEVFYLSGQNEYWTNRGMTEFDPFIDSISAGSVVGIALLRTLVGTADLSGVYAKLESLGATRIRDVDSDDAYTFMVIKGDASSAVEDLNNSADDIRVATVSMDLIAANQKIVVSSQVKTGSWGSTYVDFLVYDHDRAYPIIDLVDNAQTLEPEDKILFTSTDFDMEQAEVGSVDSCNTCNQKQIRADFVPKFVHWSKLKNNVDMRGEVALLTRNIKIRGETQLSCPAANGNCADFPYDTFGGHVKVLRYFKNVHVEGVELENMGQATSLGNYPLHFHMCHDTDDEDYPNPPYVRKNSIHHSFARCITVHGSHGVTVQDNVCYDHLCHGIFLEDGGEKRTLIDGNLVAVTRKCKLIHSDGNPASFWITNPKTITRNNVAAGSEGMGFWIIFPDLPTGPSESLGFMAFDEARHTKITEMINNAAHSNEHGLFIDNRIKKMDNELKVDGTNGYYPRTMPLDPKNPLAEDDPVYIDYQTCWKNRENTWIRGGLITVRWYSSADSGKGLTFARSSNQEQFIEKSVFMGETDNIGEPTEVWSSTLNRLLGYPRSLVMPWNDKYPIQGFIFYDGPVFAESIWFDKFTPTENYTSGALSFLRNNRFSSSSVSHVKDIKYGFVDPTGGNRVYDGDETVHGFNNLDGDKSATFRDQDGSVTNLRPIEQIVKPGLFYTTASCQYRSTWKMAICPYKYTKLDVDIDWNSPDRGTTNAIMVRDDQPNSPETLSDDQTAEFMAILGGAFTYTLHWSNTIPNIFWIYANGVELNQFVRVGMCLPPDATFNLYSWSPLWRPKTNDWTEVSSITDLDLDTIGDRYFWDRSNRMLFVKFISYNQRTSTTTKDCEGSCPMLKVEILSGDRSNGDCRYAAYTSPGTYKKPSSGHMSTDTRTLVATAQEPRQDWGAGSQLPFTSRQVISGGWSSWSSFDECSVTCGGGTKTQHRTCNNPSPANGGADCDGNNVNTVNCNDNPCAVDGGFGKWGLWSSCVIPSGCQGYRESERFCNNPTPKHGGLHCTGPVKRQQACNTCVIIKR</sequence>
<dbReference type="InterPro" id="IPR055400">
    <property type="entry name" value="CEMIP_X"/>
</dbReference>
<keyword evidence="12 15" id="KW-0326">Glycosidase</keyword>
<dbReference type="InterPro" id="IPR006626">
    <property type="entry name" value="PbH1"/>
</dbReference>
<dbReference type="PROSITE" id="PS51484">
    <property type="entry name" value="G8"/>
    <property type="match status" value="2"/>
</dbReference>
<dbReference type="Pfam" id="PF24605">
    <property type="entry name" value="CEMIP_X"/>
    <property type="match status" value="2"/>
</dbReference>
<protein>
    <submittedName>
        <fullName evidence="15">TEME2</fullName>
        <ecNumber evidence="15">3.2.1.35</ecNumber>
    </submittedName>
</protein>